<feature type="domain" description="HYR-like" evidence="6">
    <location>
        <begin position="103"/>
        <end position="171"/>
    </location>
</feature>
<evidence type="ECO:0000313" key="8">
    <source>
        <dbReference type="EMBL" id="WCO00980.1"/>
    </source>
</evidence>
<dbReference type="InterPro" id="IPR051648">
    <property type="entry name" value="CWI-Assembly_Regulator"/>
</dbReference>
<dbReference type="Pfam" id="PF18962">
    <property type="entry name" value="Por_Secre_tail"/>
    <property type="match status" value="1"/>
</dbReference>
<evidence type="ECO:0000256" key="4">
    <source>
        <dbReference type="SAM" id="SignalP"/>
    </source>
</evidence>
<feature type="domain" description="Secretion system C-terminal sorting" evidence="5">
    <location>
        <begin position="679"/>
        <end position="745"/>
    </location>
</feature>
<keyword evidence="3" id="KW-0325">Glycoprotein</keyword>
<evidence type="ECO:0000313" key="9">
    <source>
        <dbReference type="Proteomes" id="UP001202717"/>
    </source>
</evidence>
<name>A0ABY7RWA6_9FLAO</name>
<dbReference type="PANTHER" id="PTHR31018">
    <property type="entry name" value="SPORULATION-SPECIFIC PROTEIN-RELATED"/>
    <property type="match status" value="1"/>
</dbReference>
<accession>A0ABY7RWA6</accession>
<proteinExistence type="predicted"/>
<dbReference type="Pfam" id="PF23759">
    <property type="entry name" value="GBD_T9SS_assoc"/>
    <property type="match status" value="1"/>
</dbReference>
<evidence type="ECO:0000259" key="7">
    <source>
        <dbReference type="Pfam" id="PF23759"/>
    </source>
</evidence>
<dbReference type="NCBIfam" id="TIGR04183">
    <property type="entry name" value="Por_Secre_tail"/>
    <property type="match status" value="1"/>
</dbReference>
<feature type="chain" id="PRO_5046644250" evidence="4">
    <location>
        <begin position="19"/>
        <end position="749"/>
    </location>
</feature>
<organism evidence="8 9">
    <name type="scientific">Psychroserpens ponticola</name>
    <dbReference type="NCBI Taxonomy" id="2932268"/>
    <lineage>
        <taxon>Bacteria</taxon>
        <taxon>Pseudomonadati</taxon>
        <taxon>Bacteroidota</taxon>
        <taxon>Flavobacteriia</taxon>
        <taxon>Flavobacteriales</taxon>
        <taxon>Flavobacteriaceae</taxon>
        <taxon>Psychroserpens</taxon>
    </lineage>
</organism>
<evidence type="ECO:0000256" key="2">
    <source>
        <dbReference type="ARBA" id="ARBA00022729"/>
    </source>
</evidence>
<gene>
    <name evidence="8" type="ORF">MUN68_012985</name>
</gene>
<dbReference type="InterPro" id="IPR057078">
    <property type="entry name" value="HYR-4C"/>
</dbReference>
<dbReference type="Proteomes" id="UP001202717">
    <property type="component" value="Chromosome"/>
</dbReference>
<dbReference type="SUPFAM" id="SSF52058">
    <property type="entry name" value="L domain-like"/>
    <property type="match status" value="1"/>
</dbReference>
<evidence type="ECO:0000256" key="3">
    <source>
        <dbReference type="ARBA" id="ARBA00023180"/>
    </source>
</evidence>
<dbReference type="InterPro" id="IPR056600">
    <property type="entry name" value="GBD_T9SS_assoc"/>
</dbReference>
<protein>
    <submittedName>
        <fullName evidence="8">T9SS type A sorting domain-containing protein</fullName>
    </submittedName>
</protein>
<dbReference type="Pfam" id="PF23237">
    <property type="entry name" value="HYR_4C"/>
    <property type="match status" value="1"/>
</dbReference>
<dbReference type="PANTHER" id="PTHR31018:SF3">
    <property type="entry name" value="RECEPTOR PROTEIN-TYROSINE KINASE"/>
    <property type="match status" value="1"/>
</dbReference>
<comment type="subcellular location">
    <subcellularLocation>
        <location evidence="1">Cell envelope</location>
    </subcellularLocation>
</comment>
<feature type="domain" description="T9SS-like galactose binding" evidence="7">
    <location>
        <begin position="546"/>
        <end position="659"/>
    </location>
</feature>
<feature type="signal peptide" evidence="4">
    <location>
        <begin position="1"/>
        <end position="18"/>
    </location>
</feature>
<keyword evidence="9" id="KW-1185">Reference proteome</keyword>
<dbReference type="RefSeq" id="WP_249995984.1">
    <property type="nucleotide sequence ID" value="NZ_CP116221.1"/>
</dbReference>
<reference evidence="8 9" key="1">
    <citation type="submission" date="2023-01" db="EMBL/GenBank/DDBJ databases">
        <title>Psychroserpens ponticola sp. nov., isolated from seawater.</title>
        <authorList>
            <person name="Kristyanto S."/>
            <person name="Jung J."/>
            <person name="Kim J.M."/>
            <person name="Jeon C.O."/>
        </authorList>
    </citation>
    <scope>NUCLEOTIDE SEQUENCE [LARGE SCALE GENOMIC DNA]</scope>
    <source>
        <strain evidence="8 9">MSW6</strain>
    </source>
</reference>
<evidence type="ECO:0000256" key="1">
    <source>
        <dbReference type="ARBA" id="ARBA00004196"/>
    </source>
</evidence>
<keyword evidence="2 4" id="KW-0732">Signal</keyword>
<evidence type="ECO:0000259" key="6">
    <source>
        <dbReference type="Pfam" id="PF23237"/>
    </source>
</evidence>
<sequence length="749" mass="80515">MKKVFLILFLMFSVTAFSQIETEASNITIDCGEDNAMQNWLDSNGGATALANCGTVTWSNDFLGITDLCDAEITVTFTASNSCGDFQTLATLTIQDTQAPTIISFPSDITLECGSDDTLPELVAEDNCSSNITISFFEDISDGSCLGEEIIMRTWTVSDDCGNITTHLQTISFADYTPPSIITSALDESVSCDGSGNVSELNNWLSSNGGAIASDTCSTISWSNDFTVLDSDCSETVSATVTFLATDDCGNTSSTTATFTIEVDLNDCPPNGTFTSQAEIDAFPINYPNCTVFDESIGWLDISGSDIVDLTPLAGLTQVFQIFIHDTFLLTDLDGLQNIASTSEDYGPFVIIQDNQSLSDISALGNLVVTGTDGNGGIGIRRNPVLSSLNGLQGFATNVGFVDIQDNDSLINLNGLNNVLGADDLEIKDNDLLQNLTGLFAFSGSGSFEIGDNDQLESLEGVEALSYANSIRITNNSILSNISAMESAQIYSILTIENNPNLNICNYSNICAAIADSQIVTTINNNAPGCNSTAEVAFECNILPINDECDDAINLELGEIVQAYNELATQSSQIPSCNDSANRVDVWFSFSTTDSGLYDIVVEGGTYNLQLWEGDCNSLTQVADACGINQLLDANLEYNTDYYIQVWSDGTNRATGLFDIAVYNTTLSVEDNEFSDFELYPNPVNSIVNFKANNSVENITVYNALGQNVMTVTPKVSQGVLDVSQLSDGLYFMKVRINNKVSTFKVLKN</sequence>
<evidence type="ECO:0000259" key="5">
    <source>
        <dbReference type="Pfam" id="PF18962"/>
    </source>
</evidence>
<dbReference type="InterPro" id="IPR026444">
    <property type="entry name" value="Secre_tail"/>
</dbReference>
<dbReference type="EMBL" id="CP116221">
    <property type="protein sequence ID" value="WCO00980.1"/>
    <property type="molecule type" value="Genomic_DNA"/>
</dbReference>